<evidence type="ECO:0000313" key="2">
    <source>
        <dbReference type="Proteomes" id="UP000799754"/>
    </source>
</evidence>
<evidence type="ECO:0000313" key="1">
    <source>
        <dbReference type="EMBL" id="KAF2627733.1"/>
    </source>
</evidence>
<comment type="caution">
    <text evidence="1">The sequence shown here is derived from an EMBL/GenBank/DDBJ whole genome shotgun (WGS) entry which is preliminary data.</text>
</comment>
<accession>A0ACB6S1B2</accession>
<reference evidence="1" key="1">
    <citation type="journal article" date="2020" name="Stud. Mycol.">
        <title>101 Dothideomycetes genomes: a test case for predicting lifestyles and emergence of pathogens.</title>
        <authorList>
            <person name="Haridas S."/>
            <person name="Albert R."/>
            <person name="Binder M."/>
            <person name="Bloem J."/>
            <person name="Labutti K."/>
            <person name="Salamov A."/>
            <person name="Andreopoulos B."/>
            <person name="Baker S."/>
            <person name="Barry K."/>
            <person name="Bills G."/>
            <person name="Bluhm B."/>
            <person name="Cannon C."/>
            <person name="Castanera R."/>
            <person name="Culley D."/>
            <person name="Daum C."/>
            <person name="Ezra D."/>
            <person name="Gonzalez J."/>
            <person name="Henrissat B."/>
            <person name="Kuo A."/>
            <person name="Liang C."/>
            <person name="Lipzen A."/>
            <person name="Lutzoni F."/>
            <person name="Magnuson J."/>
            <person name="Mondo S."/>
            <person name="Nolan M."/>
            <person name="Ohm R."/>
            <person name="Pangilinan J."/>
            <person name="Park H.-J."/>
            <person name="Ramirez L."/>
            <person name="Alfaro M."/>
            <person name="Sun H."/>
            <person name="Tritt A."/>
            <person name="Yoshinaga Y."/>
            <person name="Zwiers L.-H."/>
            <person name="Turgeon B."/>
            <person name="Goodwin S."/>
            <person name="Spatafora J."/>
            <person name="Crous P."/>
            <person name="Grigoriev I."/>
        </authorList>
    </citation>
    <scope>NUCLEOTIDE SEQUENCE</scope>
    <source>
        <strain evidence="1">CBS 525.71</strain>
    </source>
</reference>
<proteinExistence type="predicted"/>
<gene>
    <name evidence="1" type="ORF">BU25DRAFT_421702</name>
</gene>
<sequence length="408" mass="45655">MAEKETRESRALSLSPDRFLAAPPDCPINGKRSRSVSAAPSFRSTQSHVTTVEEKEDIPGFEVADLEKKQVQRQQTYKFGRSVGLMDRIKGVFFPRTLMAKMEESIEVIPSLVPDDEESPWIVDIHVSPKFNSLNYHKTLCLLDTGCSHGNIVSKDFVDALGFTESDYQDLSDLESQGGVTMAGQPFPVEAAIFLSWHHNTSLKRFRQMRFLISSHARNFEMIIGAQTICKYNLMSRPVFNLESGVVNSSSKGKLLVYASSDMHSLTPITDESQNHLINERSALKSRIEEIEDLVEKEKNAQKVTQLRAELTEINHLLTLKRVEINLRDAKTEDAKKMSSLEIEKITKAWDTKRPKNTTNMVKDRYQTTQDKAIPAQASIASNGIKSANGTSKGTKKSSTSNGDLEPS</sequence>
<organism evidence="1 2">
    <name type="scientific">Macroventuria anomochaeta</name>
    <dbReference type="NCBI Taxonomy" id="301207"/>
    <lineage>
        <taxon>Eukaryota</taxon>
        <taxon>Fungi</taxon>
        <taxon>Dikarya</taxon>
        <taxon>Ascomycota</taxon>
        <taxon>Pezizomycotina</taxon>
        <taxon>Dothideomycetes</taxon>
        <taxon>Pleosporomycetidae</taxon>
        <taxon>Pleosporales</taxon>
        <taxon>Pleosporineae</taxon>
        <taxon>Didymellaceae</taxon>
        <taxon>Macroventuria</taxon>
    </lineage>
</organism>
<protein>
    <submittedName>
        <fullName evidence="1">Uncharacterized protein</fullName>
    </submittedName>
</protein>
<name>A0ACB6S1B2_9PLEO</name>
<keyword evidence="2" id="KW-1185">Reference proteome</keyword>
<dbReference type="Proteomes" id="UP000799754">
    <property type="component" value="Unassembled WGS sequence"/>
</dbReference>
<dbReference type="EMBL" id="MU006716">
    <property type="protein sequence ID" value="KAF2627733.1"/>
    <property type="molecule type" value="Genomic_DNA"/>
</dbReference>